<dbReference type="InterPro" id="IPR004450">
    <property type="entry name" value="Thr_synthase-like"/>
</dbReference>
<dbReference type="Pfam" id="PF14821">
    <property type="entry name" value="Thr_synth_N"/>
    <property type="match status" value="1"/>
</dbReference>
<dbReference type="FunFam" id="3.40.50.1100:FF:000022">
    <property type="entry name" value="Threonine synthase"/>
    <property type="match status" value="1"/>
</dbReference>
<dbReference type="InterPro" id="IPR037158">
    <property type="entry name" value="Thr_synth_N_sf"/>
</dbReference>
<keyword evidence="3 6" id="KW-0663">Pyridoxal phosphate</keyword>
<dbReference type="EC" id="4.2.3.1" evidence="5"/>
<dbReference type="NCBIfam" id="TIGR00260">
    <property type="entry name" value="thrC"/>
    <property type="match status" value="1"/>
</dbReference>
<accession>A0A1M7EEE2</accession>
<dbReference type="PANTHER" id="PTHR42690:SF1">
    <property type="entry name" value="THREONINE SYNTHASE-LIKE 2"/>
    <property type="match status" value="1"/>
</dbReference>
<dbReference type="GO" id="GO:0009088">
    <property type="term" value="P:threonine biosynthetic process"/>
    <property type="evidence" value="ECO:0007669"/>
    <property type="project" value="UniProtKB-UniRule"/>
</dbReference>
<gene>
    <name evidence="9" type="ORF">SAMN05444267_10286</name>
</gene>
<evidence type="ECO:0000256" key="2">
    <source>
        <dbReference type="ARBA" id="ARBA00005517"/>
    </source>
</evidence>
<dbReference type="Gene3D" id="3.90.1380.10">
    <property type="entry name" value="Threonine synthase, N-terminal domain"/>
    <property type="match status" value="1"/>
</dbReference>
<dbReference type="InterPro" id="IPR029144">
    <property type="entry name" value="Thr_synth_N"/>
</dbReference>
<dbReference type="InterPro" id="IPR036052">
    <property type="entry name" value="TrpB-like_PALP_sf"/>
</dbReference>
<proteinExistence type="inferred from homology"/>
<feature type="domain" description="Threonine synthase N-terminal" evidence="8">
    <location>
        <begin position="28"/>
        <end position="104"/>
    </location>
</feature>
<evidence type="ECO:0000256" key="4">
    <source>
        <dbReference type="ARBA" id="ARBA00023239"/>
    </source>
</evidence>
<dbReference type="PANTHER" id="PTHR42690">
    <property type="entry name" value="THREONINE SYNTHASE FAMILY MEMBER"/>
    <property type="match status" value="1"/>
</dbReference>
<keyword evidence="4" id="KW-0456">Lyase</keyword>
<name>A0A1M7EEE2_9FLAO</name>
<evidence type="ECO:0000313" key="9">
    <source>
        <dbReference type="EMBL" id="SHL90142.1"/>
    </source>
</evidence>
<reference evidence="10" key="1">
    <citation type="submission" date="2016-11" db="EMBL/GenBank/DDBJ databases">
        <authorList>
            <person name="Varghese N."/>
            <person name="Submissions S."/>
        </authorList>
    </citation>
    <scope>NUCLEOTIDE SEQUENCE [LARGE SCALE GENOMIC DNA]</scope>
    <source>
        <strain evidence="10">DSM 26899</strain>
    </source>
</reference>
<dbReference type="STRING" id="1302687.SAMN05444267_10286"/>
<dbReference type="AlphaFoldDB" id="A0A1M7EEE2"/>
<protein>
    <recommendedName>
        <fullName evidence="5">Threonine synthase</fullName>
        <ecNumber evidence="5">4.2.3.1</ecNumber>
    </recommendedName>
</protein>
<comment type="cofactor">
    <cofactor evidence="1 6">
        <name>pyridoxal 5'-phosphate</name>
        <dbReference type="ChEBI" id="CHEBI:597326"/>
    </cofactor>
</comment>
<evidence type="ECO:0000259" key="8">
    <source>
        <dbReference type="Pfam" id="PF14821"/>
    </source>
</evidence>
<sequence length="459" mass="51599">MYPKSILQELKSLVKIRINSIKTKTMIYYNLKDKKEQVTFKTATIKGQGKEKGLFFPNVIPQFEKDFIENLNHFSDEEIAFQCMKDFAGNEIPESILKEIVSQTINFDIPLKKINDKISILELFHGPTLAFKDIGARFMSQSLSYFLKDEDKKVTVLVATSGDTGGAVAHGFYKTSGVNVVILYPKNRVSPVQEKQLTALGENISAIEVNGTFDDCQTMVKQAFSDQEINASLFLTSANSINVARWLPQQIYYLLALKQWQKTNNENPVICVPSGNFGNICAGILTHFRGLPAEHFIAACNENDSIPTYLNTQKLEYKKTVATLSNAMDVGHPSNFVRILEIFENQFKNLQSTVSGYSINDDKTLKTITDVYTKYGYTLEPHSAVAFAALEKYTEENPGKKGFILGTAHPVKFPDAVEKATHITIELPESLADLMNKEKKTVEINADFEELKRILLDKN</sequence>
<dbReference type="InterPro" id="IPR051166">
    <property type="entry name" value="Threonine_Synthase"/>
</dbReference>
<keyword evidence="10" id="KW-1185">Reference proteome</keyword>
<organism evidence="9 10">
    <name type="scientific">Chryseobacterium polytrichastri</name>
    <dbReference type="NCBI Taxonomy" id="1302687"/>
    <lineage>
        <taxon>Bacteria</taxon>
        <taxon>Pseudomonadati</taxon>
        <taxon>Bacteroidota</taxon>
        <taxon>Flavobacteriia</taxon>
        <taxon>Flavobacteriales</taxon>
        <taxon>Weeksellaceae</taxon>
        <taxon>Chryseobacterium group</taxon>
        <taxon>Chryseobacterium</taxon>
    </lineage>
</organism>
<evidence type="ECO:0000313" key="10">
    <source>
        <dbReference type="Proteomes" id="UP000184364"/>
    </source>
</evidence>
<feature type="domain" description="Tryptophan synthase beta chain-like PALP" evidence="7">
    <location>
        <begin position="121"/>
        <end position="396"/>
    </location>
</feature>
<evidence type="ECO:0000256" key="3">
    <source>
        <dbReference type="ARBA" id="ARBA00022898"/>
    </source>
</evidence>
<dbReference type="Pfam" id="PF00291">
    <property type="entry name" value="PALP"/>
    <property type="match status" value="1"/>
</dbReference>
<comment type="similarity">
    <text evidence="2">Belongs to the threonine synthase family.</text>
</comment>
<dbReference type="SUPFAM" id="SSF53686">
    <property type="entry name" value="Tryptophan synthase beta subunit-like PLP-dependent enzymes"/>
    <property type="match status" value="1"/>
</dbReference>
<evidence type="ECO:0000259" key="7">
    <source>
        <dbReference type="Pfam" id="PF00291"/>
    </source>
</evidence>
<dbReference type="Gene3D" id="3.40.50.1100">
    <property type="match status" value="2"/>
</dbReference>
<evidence type="ECO:0000256" key="6">
    <source>
        <dbReference type="PIRSR" id="PIRSR604450-51"/>
    </source>
</evidence>
<dbReference type="InterPro" id="IPR001926">
    <property type="entry name" value="TrpB-like_PALP"/>
</dbReference>
<evidence type="ECO:0000256" key="1">
    <source>
        <dbReference type="ARBA" id="ARBA00001933"/>
    </source>
</evidence>
<dbReference type="Proteomes" id="UP000184364">
    <property type="component" value="Unassembled WGS sequence"/>
</dbReference>
<dbReference type="GO" id="GO:0004795">
    <property type="term" value="F:threonine synthase activity"/>
    <property type="evidence" value="ECO:0007669"/>
    <property type="project" value="UniProtKB-UniRule"/>
</dbReference>
<dbReference type="EMBL" id="FRAV01000028">
    <property type="protein sequence ID" value="SHL90142.1"/>
    <property type="molecule type" value="Genomic_DNA"/>
</dbReference>
<evidence type="ECO:0000256" key="5">
    <source>
        <dbReference type="NCBIfam" id="TIGR00260"/>
    </source>
</evidence>
<feature type="modified residue" description="N6-(pyridoxal phosphate)lysine" evidence="6">
    <location>
        <position position="132"/>
    </location>
</feature>